<dbReference type="Pfam" id="PF14870">
    <property type="entry name" value="PSII_BNR"/>
    <property type="match status" value="5"/>
</dbReference>
<dbReference type="AlphaFoldDB" id="A0AAE0LHD7"/>
<accession>A0AAE0LHD7</accession>
<evidence type="ECO:0000259" key="6">
    <source>
        <dbReference type="Pfam" id="PF14870"/>
    </source>
</evidence>
<dbReference type="PANTHER" id="PTHR47199:SF2">
    <property type="entry name" value="PHOTOSYSTEM II STABILITY_ASSEMBLY FACTOR HCF136, CHLOROPLASTIC"/>
    <property type="match status" value="1"/>
</dbReference>
<name>A0AAE0LHD7_9CHLO</name>
<dbReference type="EMBL" id="LGRX02001801">
    <property type="protein sequence ID" value="KAK3285466.1"/>
    <property type="molecule type" value="Genomic_DNA"/>
</dbReference>
<keyword evidence="1" id="KW-0602">Photosynthesis</keyword>
<dbReference type="InterPro" id="IPR015943">
    <property type="entry name" value="WD40/YVTN_repeat-like_dom_sf"/>
</dbReference>
<dbReference type="GO" id="GO:0015979">
    <property type="term" value="P:photosynthesis"/>
    <property type="evidence" value="ECO:0007669"/>
    <property type="project" value="UniProtKB-KW"/>
</dbReference>
<dbReference type="Proteomes" id="UP001190700">
    <property type="component" value="Unassembled WGS sequence"/>
</dbReference>
<feature type="region of interest" description="Disordered" evidence="3">
    <location>
        <begin position="818"/>
        <end position="856"/>
    </location>
</feature>
<evidence type="ECO:0000313" key="7">
    <source>
        <dbReference type="EMBL" id="KAK3285466.1"/>
    </source>
</evidence>
<evidence type="ECO:0000256" key="3">
    <source>
        <dbReference type="SAM" id="MobiDB-lite"/>
    </source>
</evidence>
<feature type="chain" id="PRO_5042023484" description="Photosynthesis system II assembly factor Ycf48/Hcf136-like domain-containing protein" evidence="5">
    <location>
        <begin position="27"/>
        <end position="1113"/>
    </location>
</feature>
<feature type="domain" description="Photosynthesis system II assembly factor Ycf48/Hcf136-like" evidence="6">
    <location>
        <begin position="556"/>
        <end position="635"/>
    </location>
</feature>
<keyword evidence="4" id="KW-0472">Membrane</keyword>
<feature type="signal peptide" evidence="5">
    <location>
        <begin position="1"/>
        <end position="26"/>
    </location>
</feature>
<feature type="domain" description="Photosynthesis system II assembly factor Ycf48/Hcf136-like" evidence="6">
    <location>
        <begin position="453"/>
        <end position="551"/>
    </location>
</feature>
<protein>
    <recommendedName>
        <fullName evidence="6">Photosynthesis system II assembly factor Ycf48/Hcf136-like domain-containing protein</fullName>
    </recommendedName>
</protein>
<keyword evidence="8" id="KW-1185">Reference proteome</keyword>
<comment type="caution">
    <text evidence="7">The sequence shown here is derived from an EMBL/GenBank/DDBJ whole genome shotgun (WGS) entry which is preliminary data.</text>
</comment>
<evidence type="ECO:0000313" key="8">
    <source>
        <dbReference type="Proteomes" id="UP001190700"/>
    </source>
</evidence>
<reference evidence="7 8" key="1">
    <citation type="journal article" date="2015" name="Genome Biol. Evol.">
        <title>Comparative Genomics of a Bacterivorous Green Alga Reveals Evolutionary Causalities and Consequences of Phago-Mixotrophic Mode of Nutrition.</title>
        <authorList>
            <person name="Burns J.A."/>
            <person name="Paasch A."/>
            <person name="Narechania A."/>
            <person name="Kim E."/>
        </authorList>
    </citation>
    <scope>NUCLEOTIDE SEQUENCE [LARGE SCALE GENOMIC DNA]</scope>
    <source>
        <strain evidence="7 8">PLY_AMNH</strain>
    </source>
</reference>
<feature type="domain" description="Photosynthesis system II assembly factor Ycf48/Hcf136-like" evidence="6">
    <location>
        <begin position="31"/>
        <end position="125"/>
    </location>
</feature>
<keyword evidence="4" id="KW-1133">Transmembrane helix</keyword>
<feature type="domain" description="Photosynthesis system II assembly factor Ycf48/Hcf136-like" evidence="6">
    <location>
        <begin position="138"/>
        <end position="216"/>
    </location>
</feature>
<evidence type="ECO:0000256" key="2">
    <source>
        <dbReference type="ARBA" id="ARBA00023276"/>
    </source>
</evidence>
<dbReference type="Gene3D" id="2.130.10.10">
    <property type="entry name" value="YVTN repeat-like/Quinoprotein amine dehydrogenase"/>
    <property type="match status" value="3"/>
</dbReference>
<dbReference type="PANTHER" id="PTHR47199">
    <property type="entry name" value="PHOTOSYSTEM II STABILITY/ASSEMBLY FACTOR HCF136, CHLOROPLASTIC"/>
    <property type="match status" value="1"/>
</dbReference>
<sequence length="1113" mass="120736">MGQRMTSHGGHLLCCLLHLVFLVANAKYQYWGWYQLEGNTSSLLEDVFAINSSSVLAVGDDDTILLSQDAGVSWLVTSSGHPPPCSDCPRYRWKAASFFNEEEGWVVGTYGMILCTKNGGITWETQLQYDALVFATLDHRIDLHDIDTVSRRMAFVVGDDGFILRTLDGGATWVKLTSRVEGTLYSVSFPTRTTGWVAGDLGNMLLTTEDSGVTWDFKYPSVMTWQVTARVLFLSLELGWVVGSEGHVAHTRDMGRSWEALESCTTGDLTGINVDLETNHGWIVSSNGAICWSTDAGLSFGYDLYPAGHSLNSVHAAPGDPPYAVGPLGMIKNGGSTSSSPTSTPTSPVMLRGMSLLSSGVGYVVGDDDIIRKTHDFGETWQERRTGVAGDWIECHETGCARYNWYGVSFYNNTLGWAVGTYSAIVHTTDGGVTWVLQEVPEQAPRLGLGLVLPHEITLWSVASDGPNRVWVVGDHARMLATVDGGTTWYHQDQLKHRDMDFRAVFFQPSVSASSVERLWMAGGRRAERTSLEGSLWHSSDGGAYWERVPYLPNVTLASVWFLNSSHGWAAGEAGTILRTSDGGQLWQMLPKCTAVPLNSIWLDGDSGIGLAVGEEGVVVQSRDMGLTWQVQMELHPQSQSAQQSDGLVFKAVQEWPNLPGEERACWTAGYLSCGDLGFIKKYICSPPQPPLPPPSPPTPPSPPGTVVLHNMDFTALEDVAHALESEFAFEFVNSISGYAGLLPCGVELRSIFAGSTRVNFAALFPPRQDAQSTKLRATLQFDPHSVFNSQFFAPFLPITTYDLTSITALYVPPSPPCPAPPPPLPPGPTSATSVDSPRSPRALPPPHRREGAGAHSMMGRLQGVSESVGLLADVGIGCERGRRFGGGGFKESVSSPPLEDLEIAIITGAGALVILSGVLVCLWHRRAQQAKELEAQKLEEQRLAWIKANSIPTPTSSISSTLSLMEPDLVYSYLKSIKRSRSLKVAATMLSEMTVEGGVAALRTFPAHEAIELLQEMHEINLTVAETLGKSLGPEHVHSFDLFETTDLFDAADPDTTQALEALEPSAGVGLPAKSCNGDITFQNLTNGLSENVKEVKWAGSRTHQDMLALYN</sequence>
<feature type="compositionally biased region" description="Pro residues" evidence="3">
    <location>
        <begin position="818"/>
        <end position="829"/>
    </location>
</feature>
<keyword evidence="2" id="KW-0604">Photosystem II</keyword>
<evidence type="ECO:0000256" key="5">
    <source>
        <dbReference type="SAM" id="SignalP"/>
    </source>
</evidence>
<dbReference type="InterPro" id="IPR028203">
    <property type="entry name" value="PSII_CF48-like_dom"/>
</dbReference>
<keyword evidence="4" id="KW-0812">Transmembrane</keyword>
<organism evidence="7 8">
    <name type="scientific">Cymbomonas tetramitiformis</name>
    <dbReference type="NCBI Taxonomy" id="36881"/>
    <lineage>
        <taxon>Eukaryota</taxon>
        <taxon>Viridiplantae</taxon>
        <taxon>Chlorophyta</taxon>
        <taxon>Pyramimonadophyceae</taxon>
        <taxon>Pyramimonadales</taxon>
        <taxon>Pyramimonadaceae</taxon>
        <taxon>Cymbomonas</taxon>
    </lineage>
</organism>
<evidence type="ECO:0000256" key="1">
    <source>
        <dbReference type="ARBA" id="ARBA00022531"/>
    </source>
</evidence>
<dbReference type="GO" id="GO:0009523">
    <property type="term" value="C:photosystem II"/>
    <property type="evidence" value="ECO:0007669"/>
    <property type="project" value="UniProtKB-KW"/>
</dbReference>
<keyword evidence="5" id="KW-0732">Signal</keyword>
<feature type="transmembrane region" description="Helical" evidence="4">
    <location>
        <begin position="904"/>
        <end position="924"/>
    </location>
</feature>
<evidence type="ECO:0000256" key="4">
    <source>
        <dbReference type="SAM" id="Phobius"/>
    </source>
</evidence>
<proteinExistence type="predicted"/>
<gene>
    <name evidence="7" type="ORF">CYMTET_6929</name>
</gene>
<feature type="domain" description="Photosynthesis system II assembly factor Ycf48/Hcf136-like" evidence="6">
    <location>
        <begin position="354"/>
        <end position="437"/>
    </location>
</feature>
<dbReference type="SUPFAM" id="SSF110296">
    <property type="entry name" value="Oligoxyloglucan reducing end-specific cellobiohydrolase"/>
    <property type="match status" value="2"/>
</dbReference>